<dbReference type="OrthoDB" id="3160422at2759"/>
<protein>
    <submittedName>
        <fullName evidence="1">Uncharacterized protein</fullName>
    </submittedName>
</protein>
<dbReference type="AlphaFoldDB" id="A0A9P6A7X7"/>
<sequence>MIEGIQAWVVCGLLYAAGVLLQSSSRLWLQVLMVLGCTRRLPRKPSESAILITGAHGHDELILRLSNLGYTVFAVFKPDCDSEDSMEVSEILRLWHHRQVMLPRVSWGLVAPITANLTNPEDRGRVCGTIKSYCVHHSLNLVSVIYLHQNSLVRGLKTLLPTSPRPRSYTSYQKDTEGLRKSILADIMDPYLSLTDFFPQLSASSGNIIMISEEDTYDVSSRYRQAAACSMHDELSCLGIEVTSVVSGPRARVRAKTKSTFSFLSRLWAHAGSHRVAFQWLLDSFYVSQEDYISCVESITCEKSSARTRLIGSYPHTKALISRWPHLLRYMSLFQED</sequence>
<dbReference type="Proteomes" id="UP000807025">
    <property type="component" value="Unassembled WGS sequence"/>
</dbReference>
<evidence type="ECO:0000313" key="1">
    <source>
        <dbReference type="EMBL" id="KAF9501229.1"/>
    </source>
</evidence>
<comment type="caution">
    <text evidence="1">The sequence shown here is derived from an EMBL/GenBank/DDBJ whole genome shotgun (WGS) entry which is preliminary data.</text>
</comment>
<reference evidence="1" key="1">
    <citation type="submission" date="2020-11" db="EMBL/GenBank/DDBJ databases">
        <authorList>
            <consortium name="DOE Joint Genome Institute"/>
            <person name="Ahrendt S."/>
            <person name="Riley R."/>
            <person name="Andreopoulos W."/>
            <person name="Labutti K."/>
            <person name="Pangilinan J."/>
            <person name="Ruiz-Duenas F.J."/>
            <person name="Barrasa J.M."/>
            <person name="Sanchez-Garcia M."/>
            <person name="Camarero S."/>
            <person name="Miyauchi S."/>
            <person name="Serrano A."/>
            <person name="Linde D."/>
            <person name="Babiker R."/>
            <person name="Drula E."/>
            <person name="Ayuso-Fernandez I."/>
            <person name="Pacheco R."/>
            <person name="Padilla G."/>
            <person name="Ferreira P."/>
            <person name="Barriuso J."/>
            <person name="Kellner H."/>
            <person name="Castanera R."/>
            <person name="Alfaro M."/>
            <person name="Ramirez L."/>
            <person name="Pisabarro A.G."/>
            <person name="Kuo A."/>
            <person name="Tritt A."/>
            <person name="Lipzen A."/>
            <person name="He G."/>
            <person name="Yan M."/>
            <person name="Ng V."/>
            <person name="Cullen D."/>
            <person name="Martin F."/>
            <person name="Rosso M.-N."/>
            <person name="Henrissat B."/>
            <person name="Hibbett D."/>
            <person name="Martinez A.T."/>
            <person name="Grigoriev I.V."/>
        </authorList>
    </citation>
    <scope>NUCLEOTIDE SEQUENCE</scope>
    <source>
        <strain evidence="1">ATCC 90797</strain>
    </source>
</reference>
<organism evidence="1 2">
    <name type="scientific">Pleurotus eryngii</name>
    <name type="common">Boletus of the steppes</name>
    <dbReference type="NCBI Taxonomy" id="5323"/>
    <lineage>
        <taxon>Eukaryota</taxon>
        <taxon>Fungi</taxon>
        <taxon>Dikarya</taxon>
        <taxon>Basidiomycota</taxon>
        <taxon>Agaricomycotina</taxon>
        <taxon>Agaricomycetes</taxon>
        <taxon>Agaricomycetidae</taxon>
        <taxon>Agaricales</taxon>
        <taxon>Pleurotineae</taxon>
        <taxon>Pleurotaceae</taxon>
        <taxon>Pleurotus</taxon>
    </lineage>
</organism>
<gene>
    <name evidence="1" type="ORF">BDN71DRAFT_1439550</name>
</gene>
<accession>A0A9P6A7X7</accession>
<proteinExistence type="predicted"/>
<keyword evidence="2" id="KW-1185">Reference proteome</keyword>
<evidence type="ECO:0000313" key="2">
    <source>
        <dbReference type="Proteomes" id="UP000807025"/>
    </source>
</evidence>
<name>A0A9P6A7X7_PLEER</name>
<dbReference type="EMBL" id="MU154524">
    <property type="protein sequence ID" value="KAF9501229.1"/>
    <property type="molecule type" value="Genomic_DNA"/>
</dbReference>